<dbReference type="OrthoDB" id="10252328at2759"/>
<name>A0A4Y2GEV9_ARAVE</name>
<dbReference type="Pfam" id="PF00560">
    <property type="entry name" value="LRR_1"/>
    <property type="match status" value="1"/>
</dbReference>
<evidence type="ECO:0000313" key="2">
    <source>
        <dbReference type="Proteomes" id="UP000499080"/>
    </source>
</evidence>
<dbReference type="EMBL" id="BGPR01099346">
    <property type="protein sequence ID" value="GBM52362.1"/>
    <property type="molecule type" value="Genomic_DNA"/>
</dbReference>
<reference evidence="1 2" key="1">
    <citation type="journal article" date="2019" name="Sci. Rep.">
        <title>Orb-weaving spider Araneus ventricosus genome elucidates the spidroin gene catalogue.</title>
        <authorList>
            <person name="Kono N."/>
            <person name="Nakamura H."/>
            <person name="Ohtoshi R."/>
            <person name="Moran D.A.P."/>
            <person name="Shinohara A."/>
            <person name="Yoshida Y."/>
            <person name="Fujiwara M."/>
            <person name="Mori M."/>
            <person name="Tomita M."/>
            <person name="Arakawa K."/>
        </authorList>
    </citation>
    <scope>NUCLEOTIDE SEQUENCE [LARGE SCALE GENOMIC DNA]</scope>
</reference>
<dbReference type="Proteomes" id="UP000499080">
    <property type="component" value="Unassembled WGS sequence"/>
</dbReference>
<sequence>MNEEQYVTEAQRLNMSYNRLTEMGPVSSYPACLKHLDLSHNRIKTWLSTRRVDPDINVDGTGCYSQFESCSVKMKSSGSSSS</sequence>
<evidence type="ECO:0000313" key="1">
    <source>
        <dbReference type="EMBL" id="GBM52362.1"/>
    </source>
</evidence>
<protein>
    <submittedName>
        <fullName evidence="1">Uncharacterized protein</fullName>
    </submittedName>
</protein>
<dbReference type="InterPro" id="IPR001611">
    <property type="entry name" value="Leu-rich_rpt"/>
</dbReference>
<feature type="non-terminal residue" evidence="1">
    <location>
        <position position="82"/>
    </location>
</feature>
<dbReference type="AlphaFoldDB" id="A0A4Y2GEV9"/>
<gene>
    <name evidence="1" type="ORF">AVEN_176208_1</name>
</gene>
<accession>A0A4Y2GEV9</accession>
<proteinExistence type="predicted"/>
<keyword evidence="2" id="KW-1185">Reference proteome</keyword>
<dbReference type="Gene3D" id="3.80.10.10">
    <property type="entry name" value="Ribonuclease Inhibitor"/>
    <property type="match status" value="1"/>
</dbReference>
<dbReference type="SUPFAM" id="SSF52058">
    <property type="entry name" value="L domain-like"/>
    <property type="match status" value="1"/>
</dbReference>
<comment type="caution">
    <text evidence="1">The sequence shown here is derived from an EMBL/GenBank/DDBJ whole genome shotgun (WGS) entry which is preliminary data.</text>
</comment>
<dbReference type="InterPro" id="IPR032675">
    <property type="entry name" value="LRR_dom_sf"/>
</dbReference>
<organism evidence="1 2">
    <name type="scientific">Araneus ventricosus</name>
    <name type="common">Orbweaver spider</name>
    <name type="synonym">Epeira ventricosa</name>
    <dbReference type="NCBI Taxonomy" id="182803"/>
    <lineage>
        <taxon>Eukaryota</taxon>
        <taxon>Metazoa</taxon>
        <taxon>Ecdysozoa</taxon>
        <taxon>Arthropoda</taxon>
        <taxon>Chelicerata</taxon>
        <taxon>Arachnida</taxon>
        <taxon>Araneae</taxon>
        <taxon>Araneomorphae</taxon>
        <taxon>Entelegynae</taxon>
        <taxon>Araneoidea</taxon>
        <taxon>Araneidae</taxon>
        <taxon>Araneus</taxon>
    </lineage>
</organism>